<name>A0A2W7MGP1_9BACI</name>
<dbReference type="PANTHER" id="PTHR43663">
    <property type="entry name" value="CHROMATE TRANSPORT PROTEIN-RELATED"/>
    <property type="match status" value="1"/>
</dbReference>
<reference evidence="8 9" key="1">
    <citation type="submission" date="2018-06" db="EMBL/GenBank/DDBJ databases">
        <title>Genomic Encyclopedia of Type Strains, Phase IV (KMG-IV): sequencing the most valuable type-strain genomes for metagenomic binning, comparative biology and taxonomic classification.</title>
        <authorList>
            <person name="Goeker M."/>
        </authorList>
    </citation>
    <scope>NUCLEOTIDE SEQUENCE [LARGE SCALE GENOMIC DNA]</scope>
    <source>
        <strain evidence="8 9">DSM 5</strain>
    </source>
</reference>
<evidence type="ECO:0000313" key="8">
    <source>
        <dbReference type="EMBL" id="PZX05606.1"/>
    </source>
</evidence>
<evidence type="ECO:0000313" key="9">
    <source>
        <dbReference type="Proteomes" id="UP000248646"/>
    </source>
</evidence>
<dbReference type="Pfam" id="PF02417">
    <property type="entry name" value="Chromate_transp"/>
    <property type="match status" value="1"/>
</dbReference>
<feature type="transmembrane region" description="Helical" evidence="7">
    <location>
        <begin position="142"/>
        <end position="175"/>
    </location>
</feature>
<comment type="similarity">
    <text evidence="2">Belongs to the chromate ion transporter (CHR) (TC 2.A.51) family.</text>
</comment>
<keyword evidence="9" id="KW-1185">Reference proteome</keyword>
<dbReference type="Proteomes" id="UP000248646">
    <property type="component" value="Unassembled WGS sequence"/>
</dbReference>
<evidence type="ECO:0000256" key="7">
    <source>
        <dbReference type="SAM" id="Phobius"/>
    </source>
</evidence>
<protein>
    <submittedName>
        <fullName evidence="8">Chromate transporter</fullName>
    </submittedName>
</protein>
<dbReference type="GO" id="GO:0015109">
    <property type="term" value="F:chromate transmembrane transporter activity"/>
    <property type="evidence" value="ECO:0007669"/>
    <property type="project" value="InterPro"/>
</dbReference>
<evidence type="ECO:0000256" key="1">
    <source>
        <dbReference type="ARBA" id="ARBA00004651"/>
    </source>
</evidence>
<sequence>MRIQLNIFIAFFRSGMLGFGGGPAVIPLVYKEVVDTYKWMNDQEFSDVLALGNALPGPIITKMAGYIGYRVAGLWGMVTALIATVIPSFILMLILLTSFNQFKDNGKIQGMTNAVIPIVGVMLAVLTWQFMKNAKDGLGWKIGALILIVSFILMEVLNMHPGIVIGLLLAVALLTPRKKKGSKLKDEESAVL</sequence>
<dbReference type="PANTHER" id="PTHR43663:SF1">
    <property type="entry name" value="CHROMATE TRANSPORTER"/>
    <property type="match status" value="1"/>
</dbReference>
<keyword evidence="6 7" id="KW-0472">Membrane</keyword>
<accession>A0A2W7MGP1</accession>
<comment type="caution">
    <text evidence="8">The sequence shown here is derived from an EMBL/GenBank/DDBJ whole genome shotgun (WGS) entry which is preliminary data.</text>
</comment>
<comment type="subcellular location">
    <subcellularLocation>
        <location evidence="1">Cell membrane</location>
        <topology evidence="1">Multi-pass membrane protein</topology>
    </subcellularLocation>
</comment>
<dbReference type="AlphaFoldDB" id="A0A2W7MGP1"/>
<evidence type="ECO:0000256" key="2">
    <source>
        <dbReference type="ARBA" id="ARBA00005262"/>
    </source>
</evidence>
<organism evidence="8 9">
    <name type="scientific">Psychrobacillus insolitus</name>
    <dbReference type="NCBI Taxonomy" id="1461"/>
    <lineage>
        <taxon>Bacteria</taxon>
        <taxon>Bacillati</taxon>
        <taxon>Bacillota</taxon>
        <taxon>Bacilli</taxon>
        <taxon>Bacillales</taxon>
        <taxon>Bacillaceae</taxon>
        <taxon>Psychrobacillus</taxon>
    </lineage>
</organism>
<evidence type="ECO:0000256" key="5">
    <source>
        <dbReference type="ARBA" id="ARBA00022989"/>
    </source>
</evidence>
<feature type="transmembrane region" description="Helical" evidence="7">
    <location>
        <begin position="7"/>
        <end position="30"/>
    </location>
</feature>
<dbReference type="InterPro" id="IPR003370">
    <property type="entry name" value="Chromate_transpt"/>
</dbReference>
<gene>
    <name evidence="8" type="ORF">C7437_10260</name>
</gene>
<evidence type="ECO:0000256" key="3">
    <source>
        <dbReference type="ARBA" id="ARBA00022475"/>
    </source>
</evidence>
<keyword evidence="5 7" id="KW-1133">Transmembrane helix</keyword>
<proteinExistence type="inferred from homology"/>
<dbReference type="OrthoDB" id="9027281at2"/>
<feature type="transmembrane region" description="Helical" evidence="7">
    <location>
        <begin position="111"/>
        <end position="130"/>
    </location>
</feature>
<evidence type="ECO:0000256" key="4">
    <source>
        <dbReference type="ARBA" id="ARBA00022692"/>
    </source>
</evidence>
<evidence type="ECO:0000256" key="6">
    <source>
        <dbReference type="ARBA" id="ARBA00023136"/>
    </source>
</evidence>
<keyword evidence="3" id="KW-1003">Cell membrane</keyword>
<dbReference type="GO" id="GO:0005886">
    <property type="term" value="C:plasma membrane"/>
    <property type="evidence" value="ECO:0007669"/>
    <property type="project" value="UniProtKB-SubCell"/>
</dbReference>
<keyword evidence="4 7" id="KW-0812">Transmembrane</keyword>
<dbReference type="EMBL" id="QKZI01000002">
    <property type="protein sequence ID" value="PZX05606.1"/>
    <property type="molecule type" value="Genomic_DNA"/>
</dbReference>
<dbReference type="InterPro" id="IPR052518">
    <property type="entry name" value="CHR_Transporter"/>
</dbReference>
<feature type="transmembrane region" description="Helical" evidence="7">
    <location>
        <begin position="72"/>
        <end position="99"/>
    </location>
</feature>